<dbReference type="EMBL" id="AP019735">
    <property type="protein sequence ID" value="BBL02812.1"/>
    <property type="molecule type" value="Genomic_DNA"/>
</dbReference>
<evidence type="ECO:0000313" key="2">
    <source>
        <dbReference type="EMBL" id="BBL02812.1"/>
    </source>
</evidence>
<gene>
    <name evidence="2" type="ORF">A5CBH24_01250</name>
</gene>
<sequence>MKQNYLKTACSLMAATALAFVSCNDMEEPAMDQSAPETRAATIDNFARVVYVEVNDVNPLNAGEYTLSNGEPFFTHVILFASNIHGDAVGNASNYNNPNNEAILSNPAKYIAPLQAKGIKVLMGNLGDHTGLGFANLTEAQADQYIDDLMAYEGIVDGYDFDDEWAKYGEKGYPQANTTSYSMMINKLRSRTDKIISVFDFGNTYTLDATAIANIDMAYYADLGRYGSPNFNIPMSKYTPYLCDLTKNPATALVKTYTTRAMNANAAGITFFNLRMEPSNGLSRFNAAAQAFGLTCSHSGKTYAKDYGN</sequence>
<dbReference type="KEGG" id="acou:A5CBH24_01250"/>
<feature type="chain" id="PRO_5021222614" evidence="1">
    <location>
        <begin position="20"/>
        <end position="309"/>
    </location>
</feature>
<evidence type="ECO:0000313" key="3">
    <source>
        <dbReference type="Proteomes" id="UP000318946"/>
    </source>
</evidence>
<dbReference type="SUPFAM" id="SSF51445">
    <property type="entry name" value="(Trans)glycosidases"/>
    <property type="match status" value="1"/>
</dbReference>
<name>A0A4Y1WPG0_9BACT</name>
<dbReference type="InterPro" id="IPR017853">
    <property type="entry name" value="GH"/>
</dbReference>
<accession>A0A4Y1WPG0</accession>
<keyword evidence="1" id="KW-0732">Signal</keyword>
<dbReference type="Gene3D" id="3.20.20.80">
    <property type="entry name" value="Glycosidases"/>
    <property type="match status" value="1"/>
</dbReference>
<proteinExistence type="predicted"/>
<organism evidence="2 3">
    <name type="scientific">Alistipes communis</name>
    <dbReference type="NCBI Taxonomy" id="2585118"/>
    <lineage>
        <taxon>Bacteria</taxon>
        <taxon>Pseudomonadati</taxon>
        <taxon>Bacteroidota</taxon>
        <taxon>Bacteroidia</taxon>
        <taxon>Bacteroidales</taxon>
        <taxon>Rikenellaceae</taxon>
        <taxon>Alistipes</taxon>
    </lineage>
</organism>
<dbReference type="GeneID" id="78340846"/>
<dbReference type="Proteomes" id="UP000318946">
    <property type="component" value="Chromosome"/>
</dbReference>
<dbReference type="AlphaFoldDB" id="A0A4Y1WPG0"/>
<dbReference type="PROSITE" id="PS51257">
    <property type="entry name" value="PROKAR_LIPOPROTEIN"/>
    <property type="match status" value="1"/>
</dbReference>
<dbReference type="RefSeq" id="WP_244611596.1">
    <property type="nucleotide sequence ID" value="NZ_AP019735.1"/>
</dbReference>
<keyword evidence="3" id="KW-1185">Reference proteome</keyword>
<protein>
    <submittedName>
        <fullName evidence="2">Endo-beta-N-acetylglucosaminidase</fullName>
    </submittedName>
</protein>
<evidence type="ECO:0000256" key="1">
    <source>
        <dbReference type="SAM" id="SignalP"/>
    </source>
</evidence>
<feature type="signal peptide" evidence="1">
    <location>
        <begin position="1"/>
        <end position="19"/>
    </location>
</feature>
<reference evidence="3" key="1">
    <citation type="submission" date="2019-06" db="EMBL/GenBank/DDBJ databases">
        <title>Alistipes onderdonkii subsp. vulgaris subsp. nov., Alistipes dispar sp. nov. and Alistipes communis sp. nov., isolated from human faeces, and creation of Alistipes onderdonkii subsp. onderdonkii subsp. nov.</title>
        <authorList>
            <person name="Sakamoto M."/>
            <person name="Ikeyama N."/>
            <person name="Ogata Y."/>
            <person name="Suda W."/>
            <person name="Iino T."/>
            <person name="Hattori M."/>
            <person name="Ohkuma M."/>
        </authorList>
    </citation>
    <scope>NUCLEOTIDE SEQUENCE [LARGE SCALE GENOMIC DNA]</scope>
    <source>
        <strain evidence="3">5CBH24</strain>
    </source>
</reference>